<proteinExistence type="predicted"/>
<keyword evidence="1" id="KW-1133">Transmembrane helix</keyword>
<dbReference type="SUPFAM" id="SSF53850">
    <property type="entry name" value="Periplasmic binding protein-like II"/>
    <property type="match status" value="1"/>
</dbReference>
<dbReference type="InterPro" id="IPR005804">
    <property type="entry name" value="FA_desaturase_dom"/>
</dbReference>
<dbReference type="CDD" id="cd03510">
    <property type="entry name" value="Rhizobitoxine-FADS-like"/>
    <property type="match status" value="1"/>
</dbReference>
<dbReference type="InterPro" id="IPR005064">
    <property type="entry name" value="BUG"/>
</dbReference>
<dbReference type="Pfam" id="PF03401">
    <property type="entry name" value="TctC"/>
    <property type="match status" value="1"/>
</dbReference>
<keyword evidence="4" id="KW-1185">Reference proteome</keyword>
<keyword evidence="1" id="KW-0812">Transmembrane</keyword>
<evidence type="ECO:0000313" key="4">
    <source>
        <dbReference type="Proteomes" id="UP000278143"/>
    </source>
</evidence>
<evidence type="ECO:0000313" key="3">
    <source>
        <dbReference type="EMBL" id="RKP28278.1"/>
    </source>
</evidence>
<feature type="transmembrane region" description="Helical" evidence="1">
    <location>
        <begin position="196"/>
        <end position="227"/>
    </location>
</feature>
<keyword evidence="3" id="KW-0675">Receptor</keyword>
<dbReference type="InterPro" id="IPR042100">
    <property type="entry name" value="Bug_dom1"/>
</dbReference>
<dbReference type="Gene3D" id="3.40.190.10">
    <property type="entry name" value="Periplasmic binding protein-like II"/>
    <property type="match status" value="1"/>
</dbReference>
<evidence type="ECO:0000256" key="1">
    <source>
        <dbReference type="SAM" id="Phobius"/>
    </source>
</evidence>
<reference evidence="4" key="1">
    <citation type="journal article" date="2018" name="Nat. Microbiol.">
        <title>Leveraging single-cell genomics to expand the fungal tree of life.</title>
        <authorList>
            <person name="Ahrendt S.R."/>
            <person name="Quandt C.A."/>
            <person name="Ciobanu D."/>
            <person name="Clum A."/>
            <person name="Salamov A."/>
            <person name="Andreopoulos B."/>
            <person name="Cheng J.F."/>
            <person name="Woyke T."/>
            <person name="Pelin A."/>
            <person name="Henrissat B."/>
            <person name="Reynolds N.K."/>
            <person name="Benny G.L."/>
            <person name="Smith M.E."/>
            <person name="James T.Y."/>
            <person name="Grigoriev I.V."/>
        </authorList>
    </citation>
    <scope>NUCLEOTIDE SEQUENCE [LARGE SCALE GENOMIC DNA]</scope>
    <source>
        <strain evidence="4">Benny S71-1</strain>
    </source>
</reference>
<name>A0A4P9Z743_9FUNG</name>
<dbReference type="GO" id="GO:0006629">
    <property type="term" value="P:lipid metabolic process"/>
    <property type="evidence" value="ECO:0007669"/>
    <property type="project" value="InterPro"/>
</dbReference>
<dbReference type="Pfam" id="PF00487">
    <property type="entry name" value="FA_desaturase"/>
    <property type="match status" value="1"/>
</dbReference>
<dbReference type="AlphaFoldDB" id="A0A4P9Z743"/>
<organism evidence="3 4">
    <name type="scientific">Syncephalis pseudoplumigaleata</name>
    <dbReference type="NCBI Taxonomy" id="1712513"/>
    <lineage>
        <taxon>Eukaryota</taxon>
        <taxon>Fungi</taxon>
        <taxon>Fungi incertae sedis</taxon>
        <taxon>Zoopagomycota</taxon>
        <taxon>Zoopagomycotina</taxon>
        <taxon>Zoopagomycetes</taxon>
        <taxon>Zoopagales</taxon>
        <taxon>Piptocephalidaceae</taxon>
        <taxon>Syncephalis</taxon>
    </lineage>
</organism>
<dbReference type="CDD" id="cd13578">
    <property type="entry name" value="PBP2_Bug27"/>
    <property type="match status" value="1"/>
</dbReference>
<evidence type="ECO:0000259" key="2">
    <source>
        <dbReference type="Pfam" id="PF00487"/>
    </source>
</evidence>
<sequence>MPAVERIDPKTIFSAEEWARLTARDSWRGMWLVVHCWGTIAAAVALVTLWPNPFTWLLAVMIVGTRQLGLAILMHEAAHGGLHTNQKINEFVGNWICAVPVGATLAGYRTYHLKHHRFTQQPEDPDLGLSAPFPISKDSFYRKAFRDLTGQTFIKQRRPSFKALFARRDLVLTDAMRDEETENFLTSGRIAMQRFLAVNALLFGLFWLAGAGIWFFGVWIVAMATWFPLVTRVRNIAEHACTSTGPDPFSHARTTHANIIERALIAPYWVNYHAEHHLFMYLPCYRLKEAHRLLTEKGLIQRVDVAAGYLDVLRLATMTAARITIALVASLFAVTLAQAQEWPTRPITLVVPFAAGGTADLVARPIAQGLTEKLGQSVVVENKAGAGGTLAAGIVAKSPPDGYTVFFSTIAHTIAPSLYKALPYDFEKDLEPVTIAAKVPNILIVNPSVPAKTVSELIAWIKANPGKVNFGSAGLGSTEHMSGEMFRASLGVDIVHVPYKGGAPMMTDLIAGQIQMAIETSGSARPHIQSGTVRALAVSTLARSPYFPELPTLDEAGLKGYEITTWYGVLLPKGTPIAIRDKLYAAIVDVLKQPLIADRLKDLAAEPGGQPPAEFTKFIASETAKWRKVAKDADLKVE</sequence>
<keyword evidence="1" id="KW-0472">Membrane</keyword>
<dbReference type="Gene3D" id="3.40.190.150">
    <property type="entry name" value="Bordetella uptake gene, domain 1"/>
    <property type="match status" value="1"/>
</dbReference>
<protein>
    <submittedName>
        <fullName evidence="3">Tripartite tricarboxylate transporter family receptor-domain-containing protein</fullName>
    </submittedName>
</protein>
<gene>
    <name evidence="3" type="ORF">SYNPS1DRAFT_20363</name>
</gene>
<feature type="domain" description="Fatty acid desaturase" evidence="2">
    <location>
        <begin position="55"/>
        <end position="296"/>
    </location>
</feature>
<feature type="transmembrane region" description="Helical" evidence="1">
    <location>
        <begin position="30"/>
        <end position="50"/>
    </location>
</feature>
<dbReference type="Proteomes" id="UP000278143">
    <property type="component" value="Unassembled WGS sequence"/>
</dbReference>
<dbReference type="OrthoDB" id="5592375at2759"/>
<dbReference type="PANTHER" id="PTHR42928">
    <property type="entry name" value="TRICARBOXYLATE-BINDING PROTEIN"/>
    <property type="match status" value="1"/>
</dbReference>
<accession>A0A4P9Z743</accession>
<dbReference type="PANTHER" id="PTHR42928:SF5">
    <property type="entry name" value="BLR1237 PROTEIN"/>
    <property type="match status" value="1"/>
</dbReference>
<dbReference type="EMBL" id="KZ989109">
    <property type="protein sequence ID" value="RKP28278.1"/>
    <property type="molecule type" value="Genomic_DNA"/>
</dbReference>